<comment type="function">
    <text evidence="13">The RuvA-RuvB-RuvC complex processes Holliday junction (HJ) DNA during genetic recombination and DNA repair. Endonuclease that resolves HJ intermediates. Cleaves cruciform DNA by making single-stranded nicks across the HJ at symmetrical positions within the homologous arms, yielding a 5'-phosphate and a 3'-hydroxyl group; requires a central core of homology in the junction. The consensus cleavage sequence is 5'-(A/T)TT(C/G)-3'. Cleavage occurs on the 3'-side of the TT dinucleotide at the point of strand exchange. HJ branch migration catalyzed by RuvA-RuvB allows RuvC to scan DNA until it finds its consensus sequence, where it cleaves and resolves the cruciform DNA.</text>
</comment>
<evidence type="ECO:0000256" key="12">
    <source>
        <dbReference type="ARBA" id="ARBA00029354"/>
    </source>
</evidence>
<evidence type="ECO:0000256" key="13">
    <source>
        <dbReference type="HAMAP-Rule" id="MF_00034"/>
    </source>
</evidence>
<keyword evidence="2 13" id="KW-0963">Cytoplasm</keyword>
<dbReference type="PANTHER" id="PTHR30194">
    <property type="entry name" value="CROSSOVER JUNCTION ENDODEOXYRIBONUCLEASE RUVC"/>
    <property type="match status" value="1"/>
</dbReference>
<dbReference type="GO" id="GO:0000287">
    <property type="term" value="F:magnesium ion binding"/>
    <property type="evidence" value="ECO:0007669"/>
    <property type="project" value="UniProtKB-UniRule"/>
</dbReference>
<comment type="subunit">
    <text evidence="13">Homodimer which binds Holliday junction (HJ) DNA. The HJ becomes 2-fold symmetrical on binding to RuvC with unstacked arms; it has a different conformation from HJ DNA in complex with RuvA. In the full resolvosome a probable DNA-RuvA(4)-RuvB(12)-RuvC(2) complex forms which resolves the HJ.</text>
</comment>
<evidence type="ECO:0000256" key="6">
    <source>
        <dbReference type="ARBA" id="ARBA00022763"/>
    </source>
</evidence>
<feature type="active site" evidence="13">
    <location>
        <position position="7"/>
    </location>
</feature>
<dbReference type="NCBIfam" id="TIGR00228">
    <property type="entry name" value="ruvC"/>
    <property type="match status" value="1"/>
</dbReference>
<dbReference type="InterPro" id="IPR020563">
    <property type="entry name" value="X-over_junc_endoDNase_Mg_BS"/>
</dbReference>
<evidence type="ECO:0000313" key="17">
    <source>
        <dbReference type="Proteomes" id="UP000823921"/>
    </source>
</evidence>
<evidence type="ECO:0000256" key="3">
    <source>
        <dbReference type="ARBA" id="ARBA00022722"/>
    </source>
</evidence>
<dbReference type="GO" id="GO:0003677">
    <property type="term" value="F:DNA binding"/>
    <property type="evidence" value="ECO:0007669"/>
    <property type="project" value="UniProtKB-KW"/>
</dbReference>
<dbReference type="InterPro" id="IPR002176">
    <property type="entry name" value="X-over_junc_endoDNase_RuvC"/>
</dbReference>
<comment type="caution">
    <text evidence="16">The sequence shown here is derived from an EMBL/GenBank/DDBJ whole genome shotgun (WGS) entry which is preliminary data.</text>
</comment>
<evidence type="ECO:0000256" key="4">
    <source>
        <dbReference type="ARBA" id="ARBA00022723"/>
    </source>
</evidence>
<feature type="binding site" evidence="13">
    <location>
        <position position="67"/>
    </location>
    <ligand>
        <name>Mg(2+)</name>
        <dbReference type="ChEBI" id="CHEBI:18420"/>
        <label>2</label>
    </ligand>
</feature>
<keyword evidence="7 13" id="KW-0378">Hydrolase</keyword>
<feature type="binding site" evidence="13">
    <location>
        <position position="7"/>
    </location>
    <ligand>
        <name>Mg(2+)</name>
        <dbReference type="ChEBI" id="CHEBI:18420"/>
        <label>1</label>
    </ligand>
</feature>
<dbReference type="GO" id="GO:0008821">
    <property type="term" value="F:crossover junction DNA endonuclease activity"/>
    <property type="evidence" value="ECO:0007669"/>
    <property type="project" value="UniProtKB-UniRule"/>
</dbReference>
<evidence type="ECO:0000256" key="7">
    <source>
        <dbReference type="ARBA" id="ARBA00022801"/>
    </source>
</evidence>
<reference evidence="16" key="2">
    <citation type="submission" date="2021-04" db="EMBL/GenBank/DDBJ databases">
        <authorList>
            <person name="Gilroy R."/>
        </authorList>
    </citation>
    <scope>NUCLEOTIDE SEQUENCE</scope>
    <source>
        <strain evidence="16">CHK192-8294</strain>
    </source>
</reference>
<feature type="active site" evidence="13">
    <location>
        <position position="67"/>
    </location>
</feature>
<keyword evidence="10 13" id="KW-0233">DNA recombination</keyword>
<evidence type="ECO:0000313" key="16">
    <source>
        <dbReference type="EMBL" id="HJB81191.1"/>
    </source>
</evidence>
<evidence type="ECO:0000256" key="14">
    <source>
        <dbReference type="NCBIfam" id="TIGR00228"/>
    </source>
</evidence>
<keyword evidence="11 13" id="KW-0234">DNA repair</keyword>
<dbReference type="Proteomes" id="UP000823921">
    <property type="component" value="Unassembled WGS sequence"/>
</dbReference>
<dbReference type="GO" id="GO:0048476">
    <property type="term" value="C:Holliday junction resolvase complex"/>
    <property type="evidence" value="ECO:0007669"/>
    <property type="project" value="UniProtKB-UniRule"/>
</dbReference>
<keyword evidence="6 13" id="KW-0227">DNA damage</keyword>
<dbReference type="NCBIfam" id="NF000711">
    <property type="entry name" value="PRK00039.2-1"/>
    <property type="match status" value="1"/>
</dbReference>
<sequence>MLILGIDPGFAIVGFGLVESAGGRARLVQCGAITTPAGESLPARLLQISNDMDLLLEQFKPEAMAIEELFFNNNITTGIGVAQARGVLLLAAERHGVPIYEYTPSQVKQAVVGYGKAEKRQVMDMTKRLLNLKAVPKPDDAADAVAIALCHARSYTSRLQSPDANRPGSGRYAVRKD</sequence>
<dbReference type="InterPro" id="IPR012337">
    <property type="entry name" value="RNaseH-like_sf"/>
</dbReference>
<feature type="binding site" evidence="13">
    <location>
        <position position="140"/>
    </location>
    <ligand>
        <name>Mg(2+)</name>
        <dbReference type="ChEBI" id="CHEBI:18420"/>
        <label>1</label>
    </ligand>
</feature>
<keyword evidence="4 13" id="KW-0479">Metal-binding</keyword>
<keyword evidence="8 13" id="KW-0460">Magnesium</keyword>
<evidence type="ECO:0000256" key="9">
    <source>
        <dbReference type="ARBA" id="ARBA00023125"/>
    </source>
</evidence>
<feature type="region of interest" description="Disordered" evidence="15">
    <location>
        <begin position="158"/>
        <end position="177"/>
    </location>
</feature>
<dbReference type="GO" id="GO:0006310">
    <property type="term" value="P:DNA recombination"/>
    <property type="evidence" value="ECO:0007669"/>
    <property type="project" value="UniProtKB-UniRule"/>
</dbReference>
<dbReference type="CDD" id="cd16962">
    <property type="entry name" value="RuvC"/>
    <property type="match status" value="1"/>
</dbReference>
<dbReference type="InterPro" id="IPR036397">
    <property type="entry name" value="RNaseH_sf"/>
</dbReference>
<dbReference type="PRINTS" id="PR00696">
    <property type="entry name" value="RSOLVASERUVC"/>
</dbReference>
<dbReference type="HAMAP" id="MF_00034">
    <property type="entry name" value="RuvC"/>
    <property type="match status" value="1"/>
</dbReference>
<feature type="active site" evidence="13">
    <location>
        <position position="140"/>
    </location>
</feature>
<comment type="similarity">
    <text evidence="1 13">Belongs to the RuvC family.</text>
</comment>
<organism evidence="16 17">
    <name type="scientific">Candidatus Flavonifractor intestinigallinarum</name>
    <dbReference type="NCBI Taxonomy" id="2838586"/>
    <lineage>
        <taxon>Bacteria</taxon>
        <taxon>Bacillati</taxon>
        <taxon>Bacillota</taxon>
        <taxon>Clostridia</taxon>
        <taxon>Eubacteriales</taxon>
        <taxon>Oscillospiraceae</taxon>
        <taxon>Flavonifractor</taxon>
    </lineage>
</organism>
<evidence type="ECO:0000256" key="1">
    <source>
        <dbReference type="ARBA" id="ARBA00009518"/>
    </source>
</evidence>
<dbReference type="GO" id="GO:0005737">
    <property type="term" value="C:cytoplasm"/>
    <property type="evidence" value="ECO:0007669"/>
    <property type="project" value="UniProtKB-SubCell"/>
</dbReference>
<dbReference type="PROSITE" id="PS01321">
    <property type="entry name" value="RUVC"/>
    <property type="match status" value="1"/>
</dbReference>
<comment type="subcellular location">
    <subcellularLocation>
        <location evidence="13">Cytoplasm</location>
    </subcellularLocation>
</comment>
<evidence type="ECO:0000256" key="2">
    <source>
        <dbReference type="ARBA" id="ARBA00022490"/>
    </source>
</evidence>
<dbReference type="EC" id="3.1.21.10" evidence="13 14"/>
<keyword evidence="9 13" id="KW-0238">DNA-binding</keyword>
<evidence type="ECO:0000256" key="8">
    <source>
        <dbReference type="ARBA" id="ARBA00022842"/>
    </source>
</evidence>
<dbReference type="AlphaFoldDB" id="A0A9D2MML2"/>
<dbReference type="FunFam" id="3.30.420.10:FF:000002">
    <property type="entry name" value="Crossover junction endodeoxyribonuclease RuvC"/>
    <property type="match status" value="1"/>
</dbReference>
<dbReference type="GO" id="GO:0006281">
    <property type="term" value="P:DNA repair"/>
    <property type="evidence" value="ECO:0007669"/>
    <property type="project" value="UniProtKB-UniRule"/>
</dbReference>
<reference evidence="16" key="1">
    <citation type="journal article" date="2021" name="PeerJ">
        <title>Extensive microbial diversity within the chicken gut microbiome revealed by metagenomics and culture.</title>
        <authorList>
            <person name="Gilroy R."/>
            <person name="Ravi A."/>
            <person name="Getino M."/>
            <person name="Pursley I."/>
            <person name="Horton D.L."/>
            <person name="Alikhan N.F."/>
            <person name="Baker D."/>
            <person name="Gharbi K."/>
            <person name="Hall N."/>
            <person name="Watson M."/>
            <person name="Adriaenssens E.M."/>
            <person name="Foster-Nyarko E."/>
            <person name="Jarju S."/>
            <person name="Secka A."/>
            <person name="Antonio M."/>
            <person name="Oren A."/>
            <person name="Chaudhuri R.R."/>
            <person name="La Ragione R."/>
            <person name="Hildebrand F."/>
            <person name="Pallen M.J."/>
        </authorList>
    </citation>
    <scope>NUCLEOTIDE SEQUENCE</scope>
    <source>
        <strain evidence="16">CHK192-8294</strain>
    </source>
</reference>
<dbReference type="Pfam" id="PF02075">
    <property type="entry name" value="RuvC"/>
    <property type="match status" value="1"/>
</dbReference>
<evidence type="ECO:0000256" key="11">
    <source>
        <dbReference type="ARBA" id="ARBA00023204"/>
    </source>
</evidence>
<protein>
    <recommendedName>
        <fullName evidence="13 14">Crossover junction endodeoxyribonuclease RuvC</fullName>
        <ecNumber evidence="13 14">3.1.21.10</ecNumber>
    </recommendedName>
    <alternativeName>
        <fullName evidence="13">Holliday junction nuclease RuvC</fullName>
    </alternativeName>
    <alternativeName>
        <fullName evidence="13">Holliday junction resolvase RuvC</fullName>
    </alternativeName>
</protein>
<dbReference type="Gene3D" id="3.30.420.10">
    <property type="entry name" value="Ribonuclease H-like superfamily/Ribonuclease H"/>
    <property type="match status" value="1"/>
</dbReference>
<keyword evidence="3 13" id="KW-0540">Nuclease</keyword>
<gene>
    <name evidence="13 16" type="primary">ruvC</name>
    <name evidence="16" type="ORF">H9712_09395</name>
</gene>
<name>A0A9D2MML2_9FIRM</name>
<comment type="cofactor">
    <cofactor evidence="13">
        <name>Mg(2+)</name>
        <dbReference type="ChEBI" id="CHEBI:18420"/>
    </cofactor>
    <text evidence="13">Binds 2 Mg(2+) ion per subunit.</text>
</comment>
<evidence type="ECO:0000256" key="15">
    <source>
        <dbReference type="SAM" id="MobiDB-lite"/>
    </source>
</evidence>
<proteinExistence type="inferred from homology"/>
<dbReference type="SUPFAM" id="SSF53098">
    <property type="entry name" value="Ribonuclease H-like"/>
    <property type="match status" value="1"/>
</dbReference>
<dbReference type="PANTHER" id="PTHR30194:SF3">
    <property type="entry name" value="CROSSOVER JUNCTION ENDODEOXYRIBONUCLEASE RUVC"/>
    <property type="match status" value="1"/>
</dbReference>
<comment type="catalytic activity">
    <reaction evidence="12 13">
        <text>Endonucleolytic cleavage at a junction such as a reciprocal single-stranded crossover between two homologous DNA duplexes (Holliday junction).</text>
        <dbReference type="EC" id="3.1.21.10"/>
    </reaction>
</comment>
<accession>A0A9D2MML2</accession>
<keyword evidence="5 13" id="KW-0255">Endonuclease</keyword>
<evidence type="ECO:0000256" key="10">
    <source>
        <dbReference type="ARBA" id="ARBA00023172"/>
    </source>
</evidence>
<evidence type="ECO:0000256" key="5">
    <source>
        <dbReference type="ARBA" id="ARBA00022759"/>
    </source>
</evidence>
<dbReference type="EMBL" id="DWXO01000089">
    <property type="protein sequence ID" value="HJB81191.1"/>
    <property type="molecule type" value="Genomic_DNA"/>
</dbReference>